<sequence>MREGHNALPRPGLEPGSSDSEPSALTTGLLNKAVALACPRSTLTHHQEPITWSFHLPYLPSNHKRAVVLCCLRHMQNTKYIILENTINKQFPCSSLIHYDNNRT</sequence>
<reference evidence="2 3" key="1">
    <citation type="journal article" date="2018" name="Sci. Rep.">
        <title>Comparative analysis of the Pocillopora damicornis genome highlights role of immune system in coral evolution.</title>
        <authorList>
            <person name="Cunning R."/>
            <person name="Bay R.A."/>
            <person name="Gillette P."/>
            <person name="Baker A.C."/>
            <person name="Traylor-Knowles N."/>
        </authorList>
    </citation>
    <scope>NUCLEOTIDE SEQUENCE [LARGE SCALE GENOMIC DNA]</scope>
    <source>
        <strain evidence="2">RSMAS</strain>
        <tissue evidence="2">Whole animal</tissue>
    </source>
</reference>
<gene>
    <name evidence="2" type="ORF">pdam_00012522</name>
</gene>
<keyword evidence="3" id="KW-1185">Reference proteome</keyword>
<accession>A0A3M6UXH8</accession>
<proteinExistence type="predicted"/>
<name>A0A3M6UXH8_POCDA</name>
<evidence type="ECO:0000313" key="3">
    <source>
        <dbReference type="Proteomes" id="UP000275408"/>
    </source>
</evidence>
<evidence type="ECO:0000256" key="1">
    <source>
        <dbReference type="SAM" id="MobiDB-lite"/>
    </source>
</evidence>
<dbReference type="EMBL" id="RCHS01000531">
    <property type="protein sequence ID" value="RMX58365.1"/>
    <property type="molecule type" value="Genomic_DNA"/>
</dbReference>
<dbReference type="AlphaFoldDB" id="A0A3M6UXH8"/>
<feature type="region of interest" description="Disordered" evidence="1">
    <location>
        <begin position="1"/>
        <end position="24"/>
    </location>
</feature>
<protein>
    <submittedName>
        <fullName evidence="2">Uncharacterized protein</fullName>
    </submittedName>
</protein>
<evidence type="ECO:0000313" key="2">
    <source>
        <dbReference type="EMBL" id="RMX58365.1"/>
    </source>
</evidence>
<dbReference type="Proteomes" id="UP000275408">
    <property type="component" value="Unassembled WGS sequence"/>
</dbReference>
<comment type="caution">
    <text evidence="2">The sequence shown here is derived from an EMBL/GenBank/DDBJ whole genome shotgun (WGS) entry which is preliminary data.</text>
</comment>
<organism evidence="2 3">
    <name type="scientific">Pocillopora damicornis</name>
    <name type="common">Cauliflower coral</name>
    <name type="synonym">Millepora damicornis</name>
    <dbReference type="NCBI Taxonomy" id="46731"/>
    <lineage>
        <taxon>Eukaryota</taxon>
        <taxon>Metazoa</taxon>
        <taxon>Cnidaria</taxon>
        <taxon>Anthozoa</taxon>
        <taxon>Hexacorallia</taxon>
        <taxon>Scleractinia</taxon>
        <taxon>Astrocoeniina</taxon>
        <taxon>Pocilloporidae</taxon>
        <taxon>Pocillopora</taxon>
    </lineage>
</organism>